<dbReference type="SUPFAM" id="SSF46785">
    <property type="entry name" value="Winged helix' DNA-binding domain"/>
    <property type="match status" value="1"/>
</dbReference>
<comment type="caution">
    <text evidence="9">Lacks conserved residue(s) required for the propagation of feature annotation.</text>
</comment>
<evidence type="ECO:0000313" key="13">
    <source>
        <dbReference type="Proteomes" id="UP001254257"/>
    </source>
</evidence>
<dbReference type="NCBIfam" id="TIGR00635">
    <property type="entry name" value="ruvB"/>
    <property type="match status" value="1"/>
</dbReference>
<reference evidence="12 13" key="1">
    <citation type="submission" date="2023-09" db="EMBL/GenBank/DDBJ databases">
        <title>Whole genome shotgun sequencing (WGS) of Bosea sp. ZW T0_25, isolated from stored onions (Allium cepa).</title>
        <authorList>
            <person name="Stoll D.A."/>
            <person name="Huch M."/>
        </authorList>
    </citation>
    <scope>NUCLEOTIDE SEQUENCE [LARGE SCALE GENOMIC DNA]</scope>
    <source>
        <strain evidence="12 13">ZW T0_25</strain>
    </source>
</reference>
<evidence type="ECO:0000256" key="3">
    <source>
        <dbReference type="ARBA" id="ARBA00022763"/>
    </source>
</evidence>
<comment type="catalytic activity">
    <reaction evidence="9">
        <text>ATP + H2O = ADP + phosphate + H(+)</text>
        <dbReference type="Rhea" id="RHEA:13065"/>
        <dbReference type="ChEBI" id="CHEBI:15377"/>
        <dbReference type="ChEBI" id="CHEBI:15378"/>
        <dbReference type="ChEBI" id="CHEBI:30616"/>
        <dbReference type="ChEBI" id="CHEBI:43474"/>
        <dbReference type="ChEBI" id="CHEBI:456216"/>
    </reaction>
</comment>
<evidence type="ECO:0000313" key="12">
    <source>
        <dbReference type="EMBL" id="MDU0339758.1"/>
    </source>
</evidence>
<comment type="caution">
    <text evidence="12">The sequence shown here is derived from an EMBL/GenBank/DDBJ whole genome shotgun (WGS) entry which is preliminary data.</text>
</comment>
<feature type="binding site" evidence="9">
    <location>
        <position position="68"/>
    </location>
    <ligand>
        <name>ATP</name>
        <dbReference type="ChEBI" id="CHEBI:30616"/>
    </ligand>
</feature>
<dbReference type="InterPro" id="IPR027417">
    <property type="entry name" value="P-loop_NTPase"/>
</dbReference>
<evidence type="ECO:0000256" key="2">
    <source>
        <dbReference type="ARBA" id="ARBA00022741"/>
    </source>
</evidence>
<dbReference type="InterPro" id="IPR004605">
    <property type="entry name" value="DNA_helicase_Holl-junc_RuvB"/>
</dbReference>
<evidence type="ECO:0000256" key="8">
    <source>
        <dbReference type="ARBA" id="ARBA00023204"/>
    </source>
</evidence>
<keyword evidence="7 9" id="KW-0233">DNA recombination</keyword>
<dbReference type="GO" id="GO:0016787">
    <property type="term" value="F:hydrolase activity"/>
    <property type="evidence" value="ECO:0007669"/>
    <property type="project" value="UniProtKB-KW"/>
</dbReference>
<name>A0ABU3S4Q4_9HYPH</name>
<dbReference type="SUPFAM" id="SSF52540">
    <property type="entry name" value="P-loop containing nucleoside triphosphate hydrolases"/>
    <property type="match status" value="1"/>
</dbReference>
<feature type="binding site" evidence="9">
    <location>
        <position position="22"/>
    </location>
    <ligand>
        <name>ATP</name>
        <dbReference type="ChEBI" id="CHEBI:30616"/>
    </ligand>
</feature>
<evidence type="ECO:0000256" key="4">
    <source>
        <dbReference type="ARBA" id="ARBA00022801"/>
    </source>
</evidence>
<feature type="region of interest" description="Disordered" evidence="10">
    <location>
        <begin position="1"/>
        <end position="21"/>
    </location>
</feature>
<keyword evidence="13" id="KW-1185">Reference proteome</keyword>
<dbReference type="NCBIfam" id="NF000868">
    <property type="entry name" value="PRK00080.1"/>
    <property type="match status" value="1"/>
</dbReference>
<dbReference type="HAMAP" id="MF_00016">
    <property type="entry name" value="DNA_HJ_migration_RuvB"/>
    <property type="match status" value="1"/>
</dbReference>
<feature type="binding site" evidence="9">
    <location>
        <position position="67"/>
    </location>
    <ligand>
        <name>Mg(2+)</name>
        <dbReference type="ChEBI" id="CHEBI:18420"/>
    </ligand>
</feature>
<proteinExistence type="inferred from homology"/>
<dbReference type="CDD" id="cd00009">
    <property type="entry name" value="AAA"/>
    <property type="match status" value="1"/>
</dbReference>
<sequence>MSEPRRLVTPERRDDDSESSLRPLSLADFTGQAAARANLQVFINAARTRGDALDHVLFVGPPGLGKTTLAQIVARELGVNFRSTSGPVIAKAGDLAAQLTNLEERDVLFIDEIHRLNPAVEEILYPAMEDYQLDLIIGEGPAARSVKIDLPKFTLVGATTRAGLLTTPLRDRFGIPVRLQFYTVEELQGIVARGARVLGVPMSDDGANEIARRSRGTPRIAGRLLRRVRDFAIVDGDAIVTRKVADKALSLLEVDGIGLDLMDRRYLTMVAVNFGGGPVGIETIAAALSEPRDAIEEIIEPFLLQQGFLQRTPRGRLLTAHAFRHLGMAEPKRDTAQFGLFGDEEDEA</sequence>
<dbReference type="GO" id="GO:0003678">
    <property type="term" value="F:DNA helicase activity"/>
    <property type="evidence" value="ECO:0007669"/>
    <property type="project" value="UniProtKB-EC"/>
</dbReference>
<keyword evidence="8 9" id="KW-0234">DNA repair</keyword>
<comment type="function">
    <text evidence="9">The RuvA-RuvB-RuvC complex processes Holliday junction (HJ) DNA during genetic recombination and DNA repair, while the RuvA-RuvB complex plays an important role in the rescue of blocked DNA replication forks via replication fork reversal (RFR). RuvA specifically binds to HJ cruciform DNA, conferring on it an open structure. The RuvB hexamer acts as an ATP-dependent pump, pulling dsDNA into and through the RuvAB complex. RuvB forms 2 homohexamers on either side of HJ DNA bound by 1 or 2 RuvA tetramers; 4 subunits per hexamer contact DNA at a time. Coordinated motions by a converter formed by DNA-disengaged RuvB subunits stimulates ATP hydrolysis and nucleotide exchange. Immobilization of the converter enables RuvB to convert the ATP-contained energy into a lever motion, pulling 2 nucleotides of DNA out of the RuvA tetramer per ATP hydrolyzed, thus driving DNA branch migration. The RuvB motors rotate together with the DNA substrate, which together with the progressing nucleotide cycle form the mechanistic basis for DNA recombination by continuous HJ branch migration. Branch migration allows RuvC to scan DNA until it finds its consensus sequence, where it cleaves and resolves cruciform DNA.</text>
</comment>
<feature type="binding site" evidence="9">
    <location>
        <position position="219"/>
    </location>
    <ligand>
        <name>ATP</name>
        <dbReference type="ChEBI" id="CHEBI:30616"/>
    </ligand>
</feature>
<keyword evidence="1 9" id="KW-0963">Cytoplasm</keyword>
<feature type="binding site" evidence="9">
    <location>
        <position position="21"/>
    </location>
    <ligand>
        <name>ATP</name>
        <dbReference type="ChEBI" id="CHEBI:30616"/>
    </ligand>
</feature>
<evidence type="ECO:0000256" key="7">
    <source>
        <dbReference type="ARBA" id="ARBA00023172"/>
    </source>
</evidence>
<dbReference type="InterPro" id="IPR041445">
    <property type="entry name" value="AAA_lid_4"/>
</dbReference>
<feature type="domain" description="AAA+ ATPase" evidence="11">
    <location>
        <begin position="52"/>
        <end position="179"/>
    </location>
</feature>
<feature type="binding site" evidence="9">
    <location>
        <position position="66"/>
    </location>
    <ligand>
        <name>ATP</name>
        <dbReference type="ChEBI" id="CHEBI:30616"/>
    </ligand>
</feature>
<dbReference type="InterPro" id="IPR000641">
    <property type="entry name" value="CbxX/CfxQ"/>
</dbReference>
<keyword evidence="2 9" id="KW-0547">Nucleotide-binding</keyword>
<dbReference type="InterPro" id="IPR036388">
    <property type="entry name" value="WH-like_DNA-bd_sf"/>
</dbReference>
<feature type="binding site" evidence="9">
    <location>
        <position position="172"/>
    </location>
    <ligand>
        <name>ATP</name>
        <dbReference type="ChEBI" id="CHEBI:30616"/>
    </ligand>
</feature>
<comment type="subcellular location">
    <subcellularLocation>
        <location evidence="9">Cytoplasm</location>
    </subcellularLocation>
</comment>
<evidence type="ECO:0000256" key="5">
    <source>
        <dbReference type="ARBA" id="ARBA00022840"/>
    </source>
</evidence>
<keyword evidence="5 9" id="KW-0067">ATP-binding</keyword>
<feature type="binding site" evidence="9">
    <location>
        <position position="292"/>
    </location>
    <ligand>
        <name>DNA</name>
        <dbReference type="ChEBI" id="CHEBI:16991"/>
    </ligand>
</feature>
<feature type="binding site" evidence="9">
    <location>
        <position position="182"/>
    </location>
    <ligand>
        <name>ATP</name>
        <dbReference type="ChEBI" id="CHEBI:30616"/>
    </ligand>
</feature>
<dbReference type="PANTHER" id="PTHR42848:SF1">
    <property type="entry name" value="HOLLIDAY JUNCTION BRANCH MIGRATION COMPLEX SUBUNIT RUVB"/>
    <property type="match status" value="1"/>
</dbReference>
<dbReference type="PANTHER" id="PTHR42848">
    <property type="match status" value="1"/>
</dbReference>
<dbReference type="Pfam" id="PF05491">
    <property type="entry name" value="WHD_RuvB"/>
    <property type="match status" value="1"/>
</dbReference>
<dbReference type="InterPro" id="IPR008823">
    <property type="entry name" value="RuvB_wg_C"/>
</dbReference>
<gene>
    <name evidence="9 12" type="primary">ruvB</name>
    <name evidence="12" type="ORF">RKE40_07690</name>
</gene>
<dbReference type="SMART" id="SM00382">
    <property type="entry name" value="AAA"/>
    <property type="match status" value="1"/>
</dbReference>
<dbReference type="Pfam" id="PF17864">
    <property type="entry name" value="AAA_lid_4"/>
    <property type="match status" value="1"/>
</dbReference>
<evidence type="ECO:0000256" key="6">
    <source>
        <dbReference type="ARBA" id="ARBA00023125"/>
    </source>
</evidence>
<feature type="region of interest" description="Head domain (RuvB-H)" evidence="9">
    <location>
        <begin position="256"/>
        <end position="348"/>
    </location>
</feature>
<dbReference type="InterPro" id="IPR036390">
    <property type="entry name" value="WH_DNA-bd_sf"/>
</dbReference>
<dbReference type="Gene3D" id="1.10.10.10">
    <property type="entry name" value="Winged helix-like DNA-binding domain superfamily/Winged helix DNA-binding domain"/>
    <property type="match status" value="1"/>
</dbReference>
<feature type="region of interest" description="Small ATPAse domain (RuvB-S)" evidence="9">
    <location>
        <begin position="183"/>
        <end position="253"/>
    </location>
</feature>
<dbReference type="Proteomes" id="UP001254257">
    <property type="component" value="Unassembled WGS sequence"/>
</dbReference>
<dbReference type="InterPro" id="IPR003593">
    <property type="entry name" value="AAA+_ATPase"/>
</dbReference>
<feature type="binding site" evidence="9">
    <location>
        <begin position="129"/>
        <end position="131"/>
    </location>
    <ligand>
        <name>ATP</name>
        <dbReference type="ChEBI" id="CHEBI:30616"/>
    </ligand>
</feature>
<keyword evidence="4 9" id="KW-0378">Hydrolase</keyword>
<evidence type="ECO:0000256" key="9">
    <source>
        <dbReference type="HAMAP-Rule" id="MF_00016"/>
    </source>
</evidence>
<dbReference type="Pfam" id="PF05496">
    <property type="entry name" value="RuvB_N"/>
    <property type="match status" value="1"/>
</dbReference>
<keyword evidence="3 9" id="KW-0227">DNA damage</keyword>
<feature type="compositionally biased region" description="Basic and acidic residues" evidence="10">
    <location>
        <begin position="1"/>
        <end position="15"/>
    </location>
</feature>
<comment type="subunit">
    <text evidence="9">Homohexamer. Forms an RuvA(8)-RuvB(12)-Holliday junction (HJ) complex. HJ DNA is sandwiched between 2 RuvA tetramers; dsDNA enters through RuvA and exits via RuvB. An RuvB hexamer assembles on each DNA strand where it exits the tetramer. Each RuvB hexamer is contacted by two RuvA subunits (via domain III) on 2 adjacent RuvB subunits; this complex drives branch migration. In the full resolvosome a probable DNA-RuvA(4)-RuvB(12)-RuvC(2) complex forms which resolves the HJ.</text>
</comment>
<feature type="binding site" evidence="9">
    <location>
        <position position="63"/>
    </location>
    <ligand>
        <name>ATP</name>
        <dbReference type="ChEBI" id="CHEBI:30616"/>
    </ligand>
</feature>
<dbReference type="RefSeq" id="WP_316017646.1">
    <property type="nucleotide sequence ID" value="NZ_JAWDID010000008.1"/>
</dbReference>
<dbReference type="PRINTS" id="PR00819">
    <property type="entry name" value="CBXCFQXSUPER"/>
</dbReference>
<keyword evidence="6 9" id="KW-0238">DNA-binding</keyword>
<dbReference type="EMBL" id="JAWDID010000008">
    <property type="protein sequence ID" value="MDU0339758.1"/>
    <property type="molecule type" value="Genomic_DNA"/>
</dbReference>
<evidence type="ECO:0000259" key="11">
    <source>
        <dbReference type="SMART" id="SM00382"/>
    </source>
</evidence>
<dbReference type="InterPro" id="IPR008824">
    <property type="entry name" value="RuvB-like_N"/>
</dbReference>
<dbReference type="Gene3D" id="3.40.50.300">
    <property type="entry name" value="P-loop containing nucleotide triphosphate hydrolases"/>
    <property type="match status" value="1"/>
</dbReference>
<organism evidence="12 13">
    <name type="scientific">Bosea rubneri</name>
    <dbReference type="NCBI Taxonomy" id="3075434"/>
    <lineage>
        <taxon>Bacteria</taxon>
        <taxon>Pseudomonadati</taxon>
        <taxon>Pseudomonadota</taxon>
        <taxon>Alphaproteobacteria</taxon>
        <taxon>Hyphomicrobiales</taxon>
        <taxon>Boseaceae</taxon>
        <taxon>Bosea</taxon>
    </lineage>
</organism>
<evidence type="ECO:0000256" key="1">
    <source>
        <dbReference type="ARBA" id="ARBA00022490"/>
    </source>
</evidence>
<dbReference type="Gene3D" id="1.10.8.60">
    <property type="match status" value="1"/>
</dbReference>
<comment type="similarity">
    <text evidence="9">Belongs to the RuvB family.</text>
</comment>
<dbReference type="EC" id="3.6.4.-" evidence="9"/>
<keyword evidence="12" id="KW-0347">Helicase</keyword>
<feature type="binding site" evidence="9">
    <location>
        <position position="316"/>
    </location>
    <ligand>
        <name>DNA</name>
        <dbReference type="ChEBI" id="CHEBI:16991"/>
    </ligand>
</feature>
<feature type="binding site" evidence="9">
    <location>
        <position position="311"/>
    </location>
    <ligand>
        <name>DNA</name>
        <dbReference type="ChEBI" id="CHEBI:16991"/>
    </ligand>
</feature>
<protein>
    <recommendedName>
        <fullName evidence="9">Holliday junction branch migration complex subunit RuvB</fullName>
        <ecNumber evidence="9">3.6.4.-</ecNumber>
    </recommendedName>
</protein>
<evidence type="ECO:0000256" key="10">
    <source>
        <dbReference type="SAM" id="MobiDB-lite"/>
    </source>
</evidence>
<comment type="domain">
    <text evidence="9">Has 3 domains, the large (RuvB-L) and small ATPase (RuvB-S) domains and the C-terminal head (RuvB-H) domain. The head domain binds DNA, while the ATPase domains jointly bind ATP, ADP or are empty depending on the state of the subunit in the translocation cycle. During a single DNA translocation step the structure of each domain remains the same, but their relative positions change.</text>
</comment>
<feature type="binding site" evidence="9">
    <location>
        <position position="67"/>
    </location>
    <ligand>
        <name>ATP</name>
        <dbReference type="ChEBI" id="CHEBI:30616"/>
    </ligand>
</feature>
<accession>A0ABU3S4Q4</accession>